<gene>
    <name evidence="8" type="ORF">GFD25_09895</name>
</gene>
<dbReference type="Pfam" id="PF00440">
    <property type="entry name" value="TetR_N"/>
    <property type="match status" value="1"/>
</dbReference>
<evidence type="ECO:0000259" key="7">
    <source>
        <dbReference type="PROSITE" id="PS50977"/>
    </source>
</evidence>
<keyword evidence="4" id="KW-0804">Transcription</keyword>
<evidence type="ECO:0000256" key="5">
    <source>
        <dbReference type="PROSITE-ProRule" id="PRU00335"/>
    </source>
</evidence>
<keyword evidence="2" id="KW-0805">Transcription regulation</keyword>
<dbReference type="SUPFAM" id="SSF46689">
    <property type="entry name" value="Homeodomain-like"/>
    <property type="match status" value="1"/>
</dbReference>
<dbReference type="AlphaFoldDB" id="A0A6N9Z7B8"/>
<dbReference type="EMBL" id="WHZW01000022">
    <property type="protein sequence ID" value="NEG90290.1"/>
    <property type="molecule type" value="Genomic_DNA"/>
</dbReference>
<feature type="DNA-binding region" description="H-T-H motif" evidence="5">
    <location>
        <begin position="32"/>
        <end position="51"/>
    </location>
</feature>
<dbReference type="PANTHER" id="PTHR30055:SF175">
    <property type="entry name" value="HTH-TYPE TRANSCRIPTIONAL REPRESSOR KSTR2"/>
    <property type="match status" value="1"/>
</dbReference>
<dbReference type="Gene3D" id="1.10.357.10">
    <property type="entry name" value="Tetracycline Repressor, domain 2"/>
    <property type="match status" value="1"/>
</dbReference>
<protein>
    <submittedName>
        <fullName evidence="8">TetR family transcriptional regulator</fullName>
    </submittedName>
</protein>
<dbReference type="InterPro" id="IPR001647">
    <property type="entry name" value="HTH_TetR"/>
</dbReference>
<dbReference type="InterPro" id="IPR050109">
    <property type="entry name" value="HTH-type_TetR-like_transc_reg"/>
</dbReference>
<accession>A0A6N9Z7B8</accession>
<dbReference type="GO" id="GO:0003700">
    <property type="term" value="F:DNA-binding transcription factor activity"/>
    <property type="evidence" value="ECO:0007669"/>
    <property type="project" value="TreeGrafter"/>
</dbReference>
<comment type="caution">
    <text evidence="8">The sequence shown here is derived from an EMBL/GenBank/DDBJ whole genome shotgun (WGS) entry which is preliminary data.</text>
</comment>
<keyword evidence="1" id="KW-0678">Repressor</keyword>
<evidence type="ECO:0000256" key="1">
    <source>
        <dbReference type="ARBA" id="ARBA00022491"/>
    </source>
</evidence>
<keyword evidence="3 5" id="KW-0238">DNA-binding</keyword>
<evidence type="ECO:0000313" key="9">
    <source>
        <dbReference type="Proteomes" id="UP000469194"/>
    </source>
</evidence>
<name>A0A6N9Z7B8_9BIFI</name>
<dbReference type="PANTHER" id="PTHR30055">
    <property type="entry name" value="HTH-TYPE TRANSCRIPTIONAL REGULATOR RUTR"/>
    <property type="match status" value="1"/>
</dbReference>
<feature type="domain" description="HTH tetR-type" evidence="7">
    <location>
        <begin position="8"/>
        <end position="69"/>
    </location>
</feature>
<evidence type="ECO:0000313" key="8">
    <source>
        <dbReference type="EMBL" id="NEG90290.1"/>
    </source>
</evidence>
<organism evidence="8 9">
    <name type="scientific">Bifidobacterium aerophilum</name>
    <dbReference type="NCBI Taxonomy" id="1798155"/>
    <lineage>
        <taxon>Bacteria</taxon>
        <taxon>Bacillati</taxon>
        <taxon>Actinomycetota</taxon>
        <taxon>Actinomycetes</taxon>
        <taxon>Bifidobacteriales</taxon>
        <taxon>Bifidobacteriaceae</taxon>
        <taxon>Bifidobacterium</taxon>
    </lineage>
</organism>
<dbReference type="Proteomes" id="UP000469194">
    <property type="component" value="Unassembled WGS sequence"/>
</dbReference>
<dbReference type="InterPro" id="IPR036271">
    <property type="entry name" value="Tet_transcr_reg_TetR-rel_C_sf"/>
</dbReference>
<keyword evidence="9" id="KW-1185">Reference proteome</keyword>
<dbReference type="PROSITE" id="PS50977">
    <property type="entry name" value="HTH_TETR_2"/>
    <property type="match status" value="1"/>
</dbReference>
<proteinExistence type="predicted"/>
<dbReference type="RefSeq" id="WP_163232485.1">
    <property type="nucleotide sequence ID" value="NZ_WHZW01000022.1"/>
</dbReference>
<reference evidence="8 9" key="1">
    <citation type="submission" date="2019-10" db="EMBL/GenBank/DDBJ databases">
        <title>Bifidobacterium from non-human primates.</title>
        <authorList>
            <person name="Modesto M."/>
        </authorList>
    </citation>
    <scope>NUCLEOTIDE SEQUENCE [LARGE SCALE GENOMIC DNA]</scope>
    <source>
        <strain evidence="8 9">TRE17</strain>
    </source>
</reference>
<feature type="compositionally biased region" description="Basic and acidic residues" evidence="6">
    <location>
        <begin position="219"/>
        <end position="242"/>
    </location>
</feature>
<sequence>MARNAHPEVTERRILDAARELFMEQGYEKTSIQDIVNRLGDLSKGAIYHHFKSKQAILDRLGDEDAQRINAQTKTVFDNPGMTGLQKLRELFRIFTTSADHRDINRVALPLLDDPKYFTENMRFWSSQLPNSFRPLIDEGVRDGSIPTEYPQEAAELIALLFNYWLLPHFYPATPAQLKHRVQCLATMLDAIGVPVFDDELIDLTADLYAAFDTPCPRRHSDSPDAADQHSDSRHSADSHPS</sequence>
<evidence type="ECO:0000256" key="3">
    <source>
        <dbReference type="ARBA" id="ARBA00023125"/>
    </source>
</evidence>
<evidence type="ECO:0000256" key="2">
    <source>
        <dbReference type="ARBA" id="ARBA00023015"/>
    </source>
</evidence>
<evidence type="ECO:0000256" key="4">
    <source>
        <dbReference type="ARBA" id="ARBA00023163"/>
    </source>
</evidence>
<dbReference type="InterPro" id="IPR009057">
    <property type="entry name" value="Homeodomain-like_sf"/>
</dbReference>
<feature type="region of interest" description="Disordered" evidence="6">
    <location>
        <begin position="218"/>
        <end position="242"/>
    </location>
</feature>
<dbReference type="SUPFAM" id="SSF48498">
    <property type="entry name" value="Tetracyclin repressor-like, C-terminal domain"/>
    <property type="match status" value="1"/>
</dbReference>
<dbReference type="GO" id="GO:0000976">
    <property type="term" value="F:transcription cis-regulatory region binding"/>
    <property type="evidence" value="ECO:0007669"/>
    <property type="project" value="TreeGrafter"/>
</dbReference>
<evidence type="ECO:0000256" key="6">
    <source>
        <dbReference type="SAM" id="MobiDB-lite"/>
    </source>
</evidence>